<feature type="signal peptide" evidence="1">
    <location>
        <begin position="1"/>
        <end position="25"/>
    </location>
</feature>
<dbReference type="RefSeq" id="XP_002681910.1">
    <property type="nucleotide sequence ID" value="XM_002681864.1"/>
</dbReference>
<dbReference type="AlphaFoldDB" id="D2V1H5"/>
<feature type="chain" id="PRO_5003037741" evidence="1">
    <location>
        <begin position="26"/>
        <end position="231"/>
    </location>
</feature>
<keyword evidence="3" id="KW-1185">Reference proteome</keyword>
<accession>D2V1H5</accession>
<keyword evidence="1" id="KW-0732">Signal</keyword>
<organism evidence="3">
    <name type="scientific">Naegleria gruberi</name>
    <name type="common">Amoeba</name>
    <dbReference type="NCBI Taxonomy" id="5762"/>
    <lineage>
        <taxon>Eukaryota</taxon>
        <taxon>Discoba</taxon>
        <taxon>Heterolobosea</taxon>
        <taxon>Tetramitia</taxon>
        <taxon>Eutetramitia</taxon>
        <taxon>Vahlkampfiidae</taxon>
        <taxon>Naegleria</taxon>
    </lineage>
</organism>
<evidence type="ECO:0000256" key="1">
    <source>
        <dbReference type="SAM" id="SignalP"/>
    </source>
</evidence>
<proteinExistence type="predicted"/>
<reference evidence="2 3" key="1">
    <citation type="journal article" date="2010" name="Cell">
        <title>The genome of Naegleria gruberi illuminates early eukaryotic versatility.</title>
        <authorList>
            <person name="Fritz-Laylin L.K."/>
            <person name="Prochnik S.E."/>
            <person name="Ginger M.L."/>
            <person name="Dacks J.B."/>
            <person name="Carpenter M.L."/>
            <person name="Field M.C."/>
            <person name="Kuo A."/>
            <person name="Paredez A."/>
            <person name="Chapman J."/>
            <person name="Pham J."/>
            <person name="Shu S."/>
            <person name="Neupane R."/>
            <person name="Cipriano M."/>
            <person name="Mancuso J."/>
            <person name="Tu H."/>
            <person name="Salamov A."/>
            <person name="Lindquist E."/>
            <person name="Shapiro H."/>
            <person name="Lucas S."/>
            <person name="Grigoriev I.V."/>
            <person name="Cande W.Z."/>
            <person name="Fulton C."/>
            <person name="Rokhsar D.S."/>
            <person name="Dawson S.C."/>
        </authorList>
    </citation>
    <scope>NUCLEOTIDE SEQUENCE [LARGE SCALE GENOMIC DNA]</scope>
    <source>
        <strain evidence="2 3">NEG-M</strain>
    </source>
</reference>
<dbReference type="EMBL" id="GG738848">
    <property type="protein sequence ID" value="EFC49166.1"/>
    <property type="molecule type" value="Genomic_DNA"/>
</dbReference>
<gene>
    <name evidence="2" type="ORF">NAEGRDRAFT_62582</name>
</gene>
<protein>
    <submittedName>
        <fullName evidence="2">Predicted protein</fullName>
    </submittedName>
</protein>
<name>D2V1H5_NAEGR</name>
<sequence length="231" mass="25857">MIKPINIALYCFLAILLMVINHSLALITPRVTLPRMVSTKQGEESCCLPRKISLQGSIFQVSYEGNMTNTFFGTWILNNDLDNGKARSDLVSSNSGPNVTTVSYRNGQNTFTYTYIPGQTCYCVKIINADWNRNYCTSSGRLLEQSNVGFNKANKYGFENVVAGNKYIDASYYWTIPVDQKTCIFVSNVEAIAQSIGTFSKNTQFYGASYQVDPKLFVIPQYCPPESQCPL</sequence>
<dbReference type="InParanoid" id="D2V1H5"/>
<dbReference type="VEuPathDB" id="AmoebaDB:NAEGRDRAFT_62582"/>
<evidence type="ECO:0000313" key="3">
    <source>
        <dbReference type="Proteomes" id="UP000006671"/>
    </source>
</evidence>
<dbReference type="KEGG" id="ngr:NAEGRDRAFT_62582"/>
<dbReference type="Proteomes" id="UP000006671">
    <property type="component" value="Unassembled WGS sequence"/>
</dbReference>
<evidence type="ECO:0000313" key="2">
    <source>
        <dbReference type="EMBL" id="EFC49166.1"/>
    </source>
</evidence>
<dbReference type="GeneID" id="8855168"/>